<keyword evidence="3" id="KW-1185">Reference proteome</keyword>
<proteinExistence type="predicted"/>
<dbReference type="Proteomes" id="UP000530514">
    <property type="component" value="Unassembled WGS sequence"/>
</dbReference>
<dbReference type="EMBL" id="JACEIP010000042">
    <property type="protein sequence ID" value="MBA4544490.1"/>
    <property type="molecule type" value="Genomic_DNA"/>
</dbReference>
<evidence type="ECO:0000313" key="3">
    <source>
        <dbReference type="Proteomes" id="UP000530514"/>
    </source>
</evidence>
<dbReference type="RefSeq" id="WP_033099400.1">
    <property type="nucleotide sequence ID" value="NZ_JACEIP010000042.1"/>
</dbReference>
<gene>
    <name evidence="2" type="ORF">H1164_16780</name>
</gene>
<accession>A0A7W1XD57</accession>
<sequence>MIDPKIGEQLELFPETKPPEQKKKTKKSLSFLSEKEMEMIQKLADVVDQIQTENICWNICLNR</sequence>
<reference evidence="2 3" key="1">
    <citation type="submission" date="2020-07" db="EMBL/GenBank/DDBJ databases">
        <authorList>
            <person name="Feng H."/>
        </authorList>
    </citation>
    <scope>NUCLEOTIDE SEQUENCE [LARGE SCALE GENOMIC DNA]</scope>
    <source>
        <strain evidence="3">s-11</strain>
    </source>
</reference>
<protein>
    <submittedName>
        <fullName evidence="2">Uncharacterized protein</fullName>
    </submittedName>
</protein>
<feature type="region of interest" description="Disordered" evidence="1">
    <location>
        <begin position="1"/>
        <end position="26"/>
    </location>
</feature>
<dbReference type="AlphaFoldDB" id="A0A7W1XD57"/>
<organism evidence="2 3">
    <name type="scientific">Thermoactinomyces daqus</name>
    <dbReference type="NCBI Taxonomy" id="1329516"/>
    <lineage>
        <taxon>Bacteria</taxon>
        <taxon>Bacillati</taxon>
        <taxon>Bacillota</taxon>
        <taxon>Bacilli</taxon>
        <taxon>Bacillales</taxon>
        <taxon>Thermoactinomycetaceae</taxon>
        <taxon>Thermoactinomyces</taxon>
    </lineage>
</organism>
<evidence type="ECO:0000313" key="2">
    <source>
        <dbReference type="EMBL" id="MBA4544490.1"/>
    </source>
</evidence>
<evidence type="ECO:0000256" key="1">
    <source>
        <dbReference type="SAM" id="MobiDB-lite"/>
    </source>
</evidence>
<comment type="caution">
    <text evidence="2">The sequence shown here is derived from an EMBL/GenBank/DDBJ whole genome shotgun (WGS) entry which is preliminary data.</text>
</comment>
<name>A0A7W1XD57_9BACL</name>